<evidence type="ECO:0000259" key="1">
    <source>
        <dbReference type="Pfam" id="PF16711"/>
    </source>
</evidence>
<dbReference type="Pfam" id="PF16711">
    <property type="entry name" value="SCAB-ABD"/>
    <property type="match status" value="1"/>
</dbReference>
<reference evidence="3 4" key="1">
    <citation type="submission" date="2015-01" db="EMBL/GenBank/DDBJ databases">
        <title>Genome of allotetraploid Gossypium barbadense reveals genomic plasticity and fiber elongation in cotton evolution.</title>
        <authorList>
            <person name="Chen X."/>
            <person name="Liu X."/>
            <person name="Zhao B."/>
            <person name="Zheng H."/>
            <person name="Hu Y."/>
            <person name="Lu G."/>
            <person name="Yang C."/>
            <person name="Chen J."/>
            <person name="Shan C."/>
            <person name="Zhang L."/>
            <person name="Zhou Y."/>
            <person name="Wang L."/>
            <person name="Guo W."/>
            <person name="Bai Y."/>
            <person name="Ruan J."/>
            <person name="Shangguan X."/>
            <person name="Mao Y."/>
            <person name="Jiang J."/>
            <person name="Zhu Y."/>
            <person name="Lei J."/>
            <person name="Kang H."/>
            <person name="Chen S."/>
            <person name="He X."/>
            <person name="Wang R."/>
            <person name="Wang Y."/>
            <person name="Chen J."/>
            <person name="Wang L."/>
            <person name="Yu S."/>
            <person name="Wang B."/>
            <person name="Wei J."/>
            <person name="Song S."/>
            <person name="Lu X."/>
            <person name="Gao Z."/>
            <person name="Gu W."/>
            <person name="Deng X."/>
            <person name="Ma D."/>
            <person name="Wang S."/>
            <person name="Liang W."/>
            <person name="Fang L."/>
            <person name="Cai C."/>
            <person name="Zhu X."/>
            <person name="Zhou B."/>
            <person name="Zhang Y."/>
            <person name="Chen Z."/>
            <person name="Xu S."/>
            <person name="Zhu R."/>
            <person name="Wang S."/>
            <person name="Zhang T."/>
            <person name="Zhao G."/>
        </authorList>
    </citation>
    <scope>NUCLEOTIDE SEQUENCE [LARGE SCALE GENOMIC DNA]</scope>
    <source>
        <strain evidence="4">cv. Xinhai21</strain>
        <tissue evidence="3">Leaf</tissue>
    </source>
</reference>
<feature type="domain" description="Stomatal closure-related actin-binding protein coiled-coil" evidence="2">
    <location>
        <begin position="89"/>
        <end position="137"/>
    </location>
</feature>
<evidence type="ECO:0000259" key="2">
    <source>
        <dbReference type="Pfam" id="PF16712"/>
    </source>
</evidence>
<dbReference type="PANTHER" id="PTHR31172">
    <property type="entry name" value="STOMATAL CLOSURE-RELATED ACTIN-BINDING PROTEIN 1"/>
    <property type="match status" value="1"/>
</dbReference>
<organism evidence="3 4">
    <name type="scientific">Gossypium barbadense</name>
    <name type="common">Sea Island cotton</name>
    <name type="synonym">Hibiscus barbadensis</name>
    <dbReference type="NCBI Taxonomy" id="3634"/>
    <lineage>
        <taxon>Eukaryota</taxon>
        <taxon>Viridiplantae</taxon>
        <taxon>Streptophyta</taxon>
        <taxon>Embryophyta</taxon>
        <taxon>Tracheophyta</taxon>
        <taxon>Spermatophyta</taxon>
        <taxon>Magnoliopsida</taxon>
        <taxon>eudicotyledons</taxon>
        <taxon>Gunneridae</taxon>
        <taxon>Pentapetalae</taxon>
        <taxon>rosids</taxon>
        <taxon>malvids</taxon>
        <taxon>Malvales</taxon>
        <taxon>Malvaceae</taxon>
        <taxon>Malvoideae</taxon>
        <taxon>Gossypium</taxon>
    </lineage>
</organism>
<feature type="domain" description="Stomatal closure-related actin-binding protein actin-binding" evidence="1">
    <location>
        <begin position="42"/>
        <end position="84"/>
    </location>
</feature>
<dbReference type="InterPro" id="IPR032012">
    <property type="entry name" value="SCAB-ABD"/>
</dbReference>
<dbReference type="InterPro" id="IPR039640">
    <property type="entry name" value="SCAB"/>
</dbReference>
<protein>
    <submittedName>
        <fullName evidence="3">Uncharacterized protein</fullName>
    </submittedName>
</protein>
<evidence type="ECO:0000313" key="3">
    <source>
        <dbReference type="EMBL" id="PPS05242.1"/>
    </source>
</evidence>
<dbReference type="GO" id="GO:0003779">
    <property type="term" value="F:actin binding"/>
    <property type="evidence" value="ECO:0007669"/>
    <property type="project" value="InterPro"/>
</dbReference>
<dbReference type="Gene3D" id="1.20.5.440">
    <property type="entry name" value="ATP synthase delta/epsilon subunit, C-terminal domain"/>
    <property type="match status" value="1"/>
</dbReference>
<dbReference type="OrthoDB" id="1689041at2759"/>
<proteinExistence type="predicted"/>
<dbReference type="GO" id="GO:0010119">
    <property type="term" value="P:regulation of stomatal movement"/>
    <property type="evidence" value="ECO:0007669"/>
    <property type="project" value="InterPro"/>
</dbReference>
<gene>
    <name evidence="3" type="ORF">GOBAR_AA15419</name>
</gene>
<dbReference type="Proteomes" id="UP000239757">
    <property type="component" value="Unassembled WGS sequence"/>
</dbReference>
<dbReference type="Pfam" id="PF16712">
    <property type="entry name" value="SCAB_CC"/>
    <property type="match status" value="1"/>
</dbReference>
<dbReference type="PANTHER" id="PTHR31172:SF3">
    <property type="entry name" value="STOMATAL CLOSURE-RELATED ACTIN-BINDING PROTEIN 1"/>
    <property type="match status" value="1"/>
</dbReference>
<dbReference type="GO" id="GO:0007015">
    <property type="term" value="P:actin filament organization"/>
    <property type="evidence" value="ECO:0007669"/>
    <property type="project" value="InterPro"/>
</dbReference>
<accession>A0A2P5XPI3</accession>
<sequence>MTRVGQNFSDTVQKKALPVISGHIRANNHIANVKGDPKVLSMKEIVACETALLLKQQNRLYIRDIANKFKKELATTTKLSKEARIKEAVSLRKHVCFKKLRNALESLKRCVVGRNKDDVEEAIAIVEALVVQLTQREV</sequence>
<name>A0A2P5XPI3_GOSBA</name>
<dbReference type="EMBL" id="KZ664492">
    <property type="protein sequence ID" value="PPS05242.1"/>
    <property type="molecule type" value="Genomic_DNA"/>
</dbReference>
<evidence type="ECO:0000313" key="4">
    <source>
        <dbReference type="Proteomes" id="UP000239757"/>
    </source>
</evidence>
<dbReference type="InterPro" id="IPR032009">
    <property type="entry name" value="SCAB_CC"/>
</dbReference>
<dbReference type="AlphaFoldDB" id="A0A2P5XPI3"/>